<dbReference type="Proteomes" id="UP001165960">
    <property type="component" value="Unassembled WGS sequence"/>
</dbReference>
<keyword evidence="2" id="KW-1185">Reference proteome</keyword>
<name>A0ACC2RK46_9FUNG</name>
<gene>
    <name evidence="1" type="ORF">DSO57_1014836</name>
</gene>
<reference evidence="1" key="1">
    <citation type="submission" date="2022-04" db="EMBL/GenBank/DDBJ databases">
        <title>Genome of the entomopathogenic fungus Entomophthora muscae.</title>
        <authorList>
            <person name="Elya C."/>
            <person name="Lovett B.R."/>
            <person name="Lee E."/>
            <person name="Macias A.M."/>
            <person name="Hajek A.E."/>
            <person name="De Bivort B.L."/>
            <person name="Kasson M.T."/>
            <person name="De Fine Licht H.H."/>
            <person name="Stajich J.E."/>
        </authorList>
    </citation>
    <scope>NUCLEOTIDE SEQUENCE</scope>
    <source>
        <strain evidence="1">Berkeley</strain>
    </source>
</reference>
<protein>
    <submittedName>
        <fullName evidence="1">Uncharacterized protein</fullName>
    </submittedName>
</protein>
<dbReference type="EMBL" id="QTSX02007157">
    <property type="protein sequence ID" value="KAJ9050396.1"/>
    <property type="molecule type" value="Genomic_DNA"/>
</dbReference>
<evidence type="ECO:0000313" key="2">
    <source>
        <dbReference type="Proteomes" id="UP001165960"/>
    </source>
</evidence>
<comment type="caution">
    <text evidence="1">The sequence shown here is derived from an EMBL/GenBank/DDBJ whole genome shotgun (WGS) entry which is preliminary data.</text>
</comment>
<accession>A0ACC2RK46</accession>
<sequence length="64" mass="6952">MKVASQYLVFATWGALGLGIYSYKSGKSSAKSIEPKINASSPSEEQFIQEFLKAAESKPSQAKH</sequence>
<proteinExistence type="predicted"/>
<organism evidence="1 2">
    <name type="scientific">Entomophthora muscae</name>
    <dbReference type="NCBI Taxonomy" id="34485"/>
    <lineage>
        <taxon>Eukaryota</taxon>
        <taxon>Fungi</taxon>
        <taxon>Fungi incertae sedis</taxon>
        <taxon>Zoopagomycota</taxon>
        <taxon>Entomophthoromycotina</taxon>
        <taxon>Entomophthoromycetes</taxon>
        <taxon>Entomophthorales</taxon>
        <taxon>Entomophthoraceae</taxon>
        <taxon>Entomophthora</taxon>
    </lineage>
</organism>
<evidence type="ECO:0000313" key="1">
    <source>
        <dbReference type="EMBL" id="KAJ9050396.1"/>
    </source>
</evidence>